<proteinExistence type="predicted"/>
<evidence type="ECO:0000313" key="3">
    <source>
        <dbReference type="Proteomes" id="UP001272940"/>
    </source>
</evidence>
<comment type="caution">
    <text evidence="2">The sequence shown here is derived from an EMBL/GenBank/DDBJ whole genome shotgun (WGS) entry which is preliminary data.</text>
</comment>
<evidence type="ECO:0000313" key="2">
    <source>
        <dbReference type="EMBL" id="MDX2334614.1"/>
    </source>
</evidence>
<gene>
    <name evidence="2" type="ORF">NJD11_06635</name>
</gene>
<dbReference type="EMBL" id="JAMYEC010000003">
    <property type="protein sequence ID" value="MDX2334614.1"/>
    <property type="molecule type" value="Genomic_DNA"/>
</dbReference>
<feature type="transmembrane region" description="Helical" evidence="1">
    <location>
        <begin position="31"/>
        <end position="53"/>
    </location>
</feature>
<name>A0ABU4KNZ7_BREVE</name>
<dbReference type="RefSeq" id="WP_319078608.1">
    <property type="nucleotide sequence ID" value="NZ_JAMYEC010000003.1"/>
</dbReference>
<sequence>MDDKDREIERLKGRIEGMEAVKDTRVNPGRILAWLVLGGLGIVLAVIVFGAMIPSQTDADKQALLEQQIAGACDLKWTKTEEKAAECRTREYLERAPKVLH</sequence>
<keyword evidence="1" id="KW-1133">Transmembrane helix</keyword>
<organism evidence="2 3">
    <name type="scientific">Brevundimonas vesicularis</name>
    <name type="common">Pseudomonas vesicularis</name>
    <dbReference type="NCBI Taxonomy" id="41276"/>
    <lineage>
        <taxon>Bacteria</taxon>
        <taxon>Pseudomonadati</taxon>
        <taxon>Pseudomonadota</taxon>
        <taxon>Alphaproteobacteria</taxon>
        <taxon>Caulobacterales</taxon>
        <taxon>Caulobacteraceae</taxon>
        <taxon>Brevundimonas</taxon>
    </lineage>
</organism>
<keyword evidence="1" id="KW-0812">Transmembrane</keyword>
<evidence type="ECO:0000256" key="1">
    <source>
        <dbReference type="SAM" id="Phobius"/>
    </source>
</evidence>
<protein>
    <submittedName>
        <fullName evidence="2">Uncharacterized protein</fullName>
    </submittedName>
</protein>
<reference evidence="2 3" key="1">
    <citation type="journal article" date="2023" name="FEMS Microbes">
        <title>Whole genomes of deep-sea sponge-associated bacteria exhibit high novel natural product potential.</title>
        <authorList>
            <person name="Hesketh-Best P.J."/>
            <person name="January G.G."/>
            <person name="Koch M.J."/>
            <person name="Warburton P.J."/>
            <person name="Howell K.L."/>
            <person name="Upton M."/>
        </authorList>
    </citation>
    <scope>NUCLEOTIDE SEQUENCE [LARGE SCALE GENOMIC DNA]</scope>
    <source>
        <strain evidence="2 3">PC206-O</strain>
    </source>
</reference>
<keyword evidence="3" id="KW-1185">Reference proteome</keyword>
<dbReference type="Proteomes" id="UP001272940">
    <property type="component" value="Unassembled WGS sequence"/>
</dbReference>
<keyword evidence="1" id="KW-0472">Membrane</keyword>
<accession>A0ABU4KNZ7</accession>